<evidence type="ECO:0000313" key="5">
    <source>
        <dbReference type="Proteomes" id="UP000050413"/>
    </source>
</evidence>
<keyword evidence="1" id="KW-0732">Signal</keyword>
<organism evidence="4 5">
    <name type="scientific">Roseibaca calidilacus</name>
    <dbReference type="NCBI Taxonomy" id="1666912"/>
    <lineage>
        <taxon>Bacteria</taxon>
        <taxon>Pseudomonadati</taxon>
        <taxon>Pseudomonadota</taxon>
        <taxon>Alphaproteobacteria</taxon>
        <taxon>Rhodobacterales</taxon>
        <taxon>Paracoccaceae</taxon>
        <taxon>Roseinatronobacter</taxon>
    </lineage>
</organism>
<evidence type="ECO:0000313" key="3">
    <source>
        <dbReference type="EMBL" id="CUX82707.1"/>
    </source>
</evidence>
<dbReference type="Proteomes" id="UP000050413">
    <property type="component" value="Unassembled WGS sequence"/>
</dbReference>
<evidence type="ECO:0000313" key="6">
    <source>
        <dbReference type="Proteomes" id="UP000182045"/>
    </source>
</evidence>
<protein>
    <submittedName>
        <fullName evidence="4">Putative periplasmic protein</fullName>
    </submittedName>
    <submittedName>
        <fullName evidence="3">Uncharacterized protein YigE, DUF2233 family</fullName>
    </submittedName>
</protein>
<evidence type="ECO:0000313" key="4">
    <source>
        <dbReference type="EMBL" id="KPP91676.1"/>
    </source>
</evidence>
<reference evidence="4 5" key="1">
    <citation type="submission" date="2015-09" db="EMBL/GenBank/DDBJ databases">
        <title>Identification and resolution of microdiversity through metagenomic sequencing of parallel consortia.</title>
        <authorList>
            <person name="Nelson W.C."/>
            <person name="Romine M.F."/>
            <person name="Lindemann S.R."/>
        </authorList>
    </citation>
    <scope>NUCLEOTIDE SEQUENCE [LARGE SCALE GENOMIC DNA]</scope>
    <source>
        <strain evidence="4">HL-91</strain>
    </source>
</reference>
<dbReference type="EMBL" id="LJSG01000013">
    <property type="protein sequence ID" value="KPP91676.1"/>
    <property type="molecule type" value="Genomic_DNA"/>
</dbReference>
<dbReference type="Pfam" id="PF09992">
    <property type="entry name" value="NAGPA"/>
    <property type="match status" value="1"/>
</dbReference>
<feature type="domain" description="Phosphodiester glycosidase" evidence="2">
    <location>
        <begin position="72"/>
        <end position="215"/>
    </location>
</feature>
<dbReference type="Proteomes" id="UP000182045">
    <property type="component" value="Unassembled WGS sequence"/>
</dbReference>
<proteinExistence type="predicted"/>
<name>A0A0P7W4U4_9RHOB</name>
<feature type="signal peptide" evidence="1">
    <location>
        <begin position="1"/>
        <end position="20"/>
    </location>
</feature>
<dbReference type="EMBL" id="FBYC01000004">
    <property type="protein sequence ID" value="CUX82707.1"/>
    <property type="molecule type" value="Genomic_DNA"/>
</dbReference>
<dbReference type="InterPro" id="IPR018711">
    <property type="entry name" value="NAGPA"/>
</dbReference>
<comment type="caution">
    <text evidence="4">The sequence shown here is derived from an EMBL/GenBank/DDBJ whole genome shotgun (WGS) entry which is preliminary data.</text>
</comment>
<gene>
    <name evidence="3" type="ORF">Ga0058931_2539</name>
    <name evidence="4" type="ORF">HLUCCA05_00775</name>
</gene>
<reference evidence="3 6" key="2">
    <citation type="submission" date="2016-01" db="EMBL/GenBank/DDBJ databases">
        <authorList>
            <person name="Varghese N."/>
        </authorList>
    </citation>
    <scope>NUCLEOTIDE SEQUENCE [LARGE SCALE GENOMIC DNA]</scope>
    <source>
        <strain evidence="3 6">HL-91</strain>
    </source>
</reference>
<keyword evidence="6" id="KW-1185">Reference proteome</keyword>
<feature type="chain" id="PRO_5010190232" evidence="1">
    <location>
        <begin position="21"/>
        <end position="248"/>
    </location>
</feature>
<sequence>MARITSAVAAILAWALPAQAECSRTDYMDQRFTLCEVQAGDDLRLFLRGADGTTFGSFAVVDAALAQTGKQLAFAMNGGMYHADRAPVGLYVEDGEELTRLILSEGPGNFGLVPNGVFCIEETRLTIIESQAFAQARPACHHATQSGPMLVIDGAYHPRFVEKSESRLIRNGIGVSADGQRAVFVISDSAVNLWEFARFFRDHLGLLQALYIDGRVSRLHAPELGRSDWGLPLGPIIGKVVDAPDASQ</sequence>
<dbReference type="AlphaFoldDB" id="A0A0P7W4U4"/>
<dbReference type="OrthoDB" id="5515706at2"/>
<accession>A0A0P7W4U4</accession>
<evidence type="ECO:0000256" key="1">
    <source>
        <dbReference type="SAM" id="SignalP"/>
    </source>
</evidence>
<dbReference type="RefSeq" id="WP_072246639.1">
    <property type="nucleotide sequence ID" value="NZ_FBYC01000004.1"/>
</dbReference>
<dbReference type="STRING" id="1666912.Ga0058931_2539"/>
<dbReference type="PATRIC" id="fig|1666912.4.peg.1300"/>
<evidence type="ECO:0000259" key="2">
    <source>
        <dbReference type="Pfam" id="PF09992"/>
    </source>
</evidence>